<accession>A0A1B0A1Y3</accession>
<keyword evidence="3" id="KW-1185">Reference proteome</keyword>
<protein>
    <submittedName>
        <fullName evidence="2">Uncharacterized protein</fullName>
    </submittedName>
</protein>
<reference evidence="3" key="1">
    <citation type="submission" date="2014-03" db="EMBL/GenBank/DDBJ databases">
        <authorList>
            <person name="Aksoy S."/>
            <person name="Warren W."/>
            <person name="Wilson R.K."/>
        </authorList>
    </citation>
    <scope>NUCLEOTIDE SEQUENCE [LARGE SCALE GENOMIC DNA]</scope>
    <source>
        <strain evidence="3">IAEA</strain>
    </source>
</reference>
<evidence type="ECO:0000313" key="2">
    <source>
        <dbReference type="EnsemblMetazoa" id="GPAI032024-PA"/>
    </source>
</evidence>
<evidence type="ECO:0000256" key="1">
    <source>
        <dbReference type="SAM" id="MobiDB-lite"/>
    </source>
</evidence>
<proteinExistence type="predicted"/>
<dbReference type="VEuPathDB" id="VectorBase:GPAI032024"/>
<feature type="compositionally biased region" description="Basic and acidic residues" evidence="1">
    <location>
        <begin position="345"/>
        <end position="366"/>
    </location>
</feature>
<sequence length="442" mass="53190">MCWRNSRYWFENWDMIPYSNIDYSIQRICLNCCDNQKNRCCWPQSRIIDQYRCGGVFTYGDNPKEWSRPLMAHMHYNQKQNRLESMTRKGVCTSNFIKCLMQSRHYDRKNREEEARYYCGDPFETRMRSTNPPFSENADCGDYFGDYYFQQWLNLRRDNNRKEKIFPKMTREWTKTWYEFYRDVVAPDSNGNWYDFNKLKKNGQRKKKLIGRSDRRKATNGQQKVTFGGIGKLDNNGSSQIYDEVMQNMGGEYYGGTTSNDKIRRNEVEALIEDTFNPFTPEPRRSKYQQNWRAIQEVEDPYSEELLNLTKKQSLLQSFVFHAPFSKNKTDTFKQKIYVTEEDDPNGKDEKVKKAEDYEQDGRDQSYEEYDLDEQGQILPRRDVSKIRTKSSKPRLSKKHRRQMSHHFSVLYGNHMDALEKMRRRKLLNRRSSPHSRIRYRA</sequence>
<feature type="region of interest" description="Disordered" evidence="1">
    <location>
        <begin position="338"/>
        <end position="382"/>
    </location>
</feature>
<name>A0A1B0A1Y3_GLOPL</name>
<dbReference type="Proteomes" id="UP000092445">
    <property type="component" value="Unassembled WGS sequence"/>
</dbReference>
<organism evidence="2 3">
    <name type="scientific">Glossina pallidipes</name>
    <name type="common">Tsetse fly</name>
    <dbReference type="NCBI Taxonomy" id="7398"/>
    <lineage>
        <taxon>Eukaryota</taxon>
        <taxon>Metazoa</taxon>
        <taxon>Ecdysozoa</taxon>
        <taxon>Arthropoda</taxon>
        <taxon>Hexapoda</taxon>
        <taxon>Insecta</taxon>
        <taxon>Pterygota</taxon>
        <taxon>Neoptera</taxon>
        <taxon>Endopterygota</taxon>
        <taxon>Diptera</taxon>
        <taxon>Brachycera</taxon>
        <taxon>Muscomorpha</taxon>
        <taxon>Hippoboscoidea</taxon>
        <taxon>Glossinidae</taxon>
        <taxon>Glossina</taxon>
    </lineage>
</organism>
<evidence type="ECO:0000313" key="3">
    <source>
        <dbReference type="Proteomes" id="UP000092445"/>
    </source>
</evidence>
<dbReference type="EnsemblMetazoa" id="GPAI032024-RA">
    <property type="protein sequence ID" value="GPAI032024-PA"/>
    <property type="gene ID" value="GPAI032024"/>
</dbReference>
<dbReference type="AlphaFoldDB" id="A0A1B0A1Y3"/>
<reference evidence="2" key="2">
    <citation type="submission" date="2020-05" db="UniProtKB">
        <authorList>
            <consortium name="EnsemblMetazoa"/>
        </authorList>
    </citation>
    <scope>IDENTIFICATION</scope>
    <source>
        <strain evidence="2">IAEA</strain>
    </source>
</reference>